<dbReference type="GO" id="GO:0008270">
    <property type="term" value="F:zinc ion binding"/>
    <property type="evidence" value="ECO:0007669"/>
    <property type="project" value="InterPro"/>
</dbReference>
<feature type="active site" evidence="4">
    <location>
        <position position="199"/>
    </location>
</feature>
<dbReference type="PANTHER" id="PTHR42742">
    <property type="entry name" value="TRANSCRIPTIONAL REPRESSOR MPRA"/>
    <property type="match status" value="1"/>
</dbReference>
<feature type="domain" description="Phosphomannose isomerase type I catalytic" evidence="5">
    <location>
        <begin position="9"/>
        <end position="125"/>
    </location>
</feature>
<dbReference type="InterPro" id="IPR011051">
    <property type="entry name" value="RmlC_Cupin_sf"/>
</dbReference>
<dbReference type="PIRSF" id="PIRSF036894">
    <property type="entry name" value="PMI_Firm_short"/>
    <property type="match status" value="1"/>
</dbReference>
<evidence type="ECO:0000313" key="6">
    <source>
        <dbReference type="EMBL" id="MBA5629327.1"/>
    </source>
</evidence>
<protein>
    <submittedName>
        <fullName evidence="6">Class I mannose-6-phosphate isomerase</fullName>
    </submittedName>
</protein>
<feature type="binding site" evidence="3">
    <location>
        <position position="179"/>
    </location>
    <ligand>
        <name>Zn(2+)</name>
        <dbReference type="ChEBI" id="CHEBI:29105"/>
    </ligand>
</feature>
<dbReference type="EMBL" id="JACDZE010000001">
    <property type="protein sequence ID" value="MBA5629327.1"/>
    <property type="molecule type" value="Genomic_DNA"/>
</dbReference>
<dbReference type="PANTHER" id="PTHR42742:SF3">
    <property type="entry name" value="FRUCTOKINASE"/>
    <property type="match status" value="1"/>
</dbReference>
<feature type="binding site" evidence="3">
    <location>
        <position position="104"/>
    </location>
    <ligand>
        <name>Zn(2+)</name>
        <dbReference type="ChEBI" id="CHEBI:29105"/>
    </ligand>
</feature>
<feature type="binding site" evidence="3">
    <location>
        <position position="121"/>
    </location>
    <ligand>
        <name>Zn(2+)</name>
        <dbReference type="ChEBI" id="CHEBI:29105"/>
    </ligand>
</feature>
<evidence type="ECO:0000256" key="4">
    <source>
        <dbReference type="PIRSR" id="PIRSR036894-2"/>
    </source>
</evidence>
<dbReference type="Pfam" id="PF20511">
    <property type="entry name" value="PMI_typeI_cat"/>
    <property type="match status" value="1"/>
</dbReference>
<dbReference type="InterPro" id="IPR046457">
    <property type="entry name" value="PMI_typeI_cat"/>
</dbReference>
<organism evidence="6 7">
    <name type="scientific">Moheibacter lacus</name>
    <dbReference type="NCBI Taxonomy" id="2745851"/>
    <lineage>
        <taxon>Bacteria</taxon>
        <taxon>Pseudomonadati</taxon>
        <taxon>Bacteroidota</taxon>
        <taxon>Flavobacteriia</taxon>
        <taxon>Flavobacteriales</taxon>
        <taxon>Weeksellaceae</taxon>
        <taxon>Moheibacter</taxon>
    </lineage>
</organism>
<reference evidence="6 7" key="1">
    <citation type="submission" date="2020-07" db="EMBL/GenBank/DDBJ databases">
        <title>Moheibacter lacus sp. nov., a member of the family Flavobacteriaceae isolated from freshwater lake sediment.</title>
        <authorList>
            <person name="Liu Y."/>
        </authorList>
    </citation>
    <scope>NUCLEOTIDE SEQUENCE [LARGE SCALE GENOMIC DNA]</scope>
    <source>
        <strain evidence="6 7">BDHS18</strain>
    </source>
</reference>
<sequence>MNKLYPIKFKPITQYRIWGGNKLNQAVSDDLKIENLGEIWSISGVEGNISEVENGFLKGQNLNELISTYQEKLVGKKVWEKFGNEFPLLIKFIDAAQPLSVQVHPNDEQAKRLHNSFGKSEMWYIMDAEKDAELIIGFQDGVEKLDYEKHLKSETLEEILGRVSVTKGDAVYIPAGRVHAIGAGIVLAEIQQTSDVTYRIYDYNRIDKDGNKRELHTDLALEAIDFSPIENVKTKYNSTENQFETLIDSPFFKTQIFTGDQEISMTENNEMRIYICTEGSAKFQTQNGGTKLKMYETLLIPAEVDSYKIIPERNATLIEVRVP</sequence>
<keyword evidence="1 3" id="KW-0479">Metal-binding</keyword>
<dbReference type="InterPro" id="IPR051804">
    <property type="entry name" value="Carb_Metab_Reg_Kinase/Isom"/>
</dbReference>
<dbReference type="Gene3D" id="2.60.120.10">
    <property type="entry name" value="Jelly Rolls"/>
    <property type="match status" value="2"/>
</dbReference>
<dbReference type="GO" id="GO:0005975">
    <property type="term" value="P:carbohydrate metabolic process"/>
    <property type="evidence" value="ECO:0007669"/>
    <property type="project" value="InterPro"/>
</dbReference>
<evidence type="ECO:0000256" key="1">
    <source>
        <dbReference type="ARBA" id="ARBA00022723"/>
    </source>
</evidence>
<comment type="caution">
    <text evidence="6">The sequence shown here is derived from an EMBL/GenBank/DDBJ whole genome shotgun (WGS) entry which is preliminary data.</text>
</comment>
<dbReference type="InterPro" id="IPR014710">
    <property type="entry name" value="RmlC-like_jellyroll"/>
</dbReference>
<keyword evidence="2 3" id="KW-0862">Zinc</keyword>
<proteinExistence type="predicted"/>
<keyword evidence="7" id="KW-1185">Reference proteome</keyword>
<gene>
    <name evidence="6" type="ORF">HU137_06020</name>
</gene>
<evidence type="ECO:0000256" key="3">
    <source>
        <dbReference type="PIRSR" id="PIRSR036894-1"/>
    </source>
</evidence>
<accession>A0A838ZPG2</accession>
<dbReference type="GO" id="GO:0004476">
    <property type="term" value="F:mannose-6-phosphate isomerase activity"/>
    <property type="evidence" value="ECO:0007669"/>
    <property type="project" value="InterPro"/>
</dbReference>
<dbReference type="SUPFAM" id="SSF51182">
    <property type="entry name" value="RmlC-like cupins"/>
    <property type="match status" value="1"/>
</dbReference>
<comment type="cofactor">
    <cofactor evidence="3">
        <name>Zn(2+)</name>
        <dbReference type="ChEBI" id="CHEBI:29105"/>
    </cofactor>
    <text evidence="3">Binds 1 zinc ion per subunit.</text>
</comment>
<evidence type="ECO:0000259" key="5">
    <source>
        <dbReference type="Pfam" id="PF20511"/>
    </source>
</evidence>
<dbReference type="CDD" id="cd07010">
    <property type="entry name" value="cupin_PMI_type_I_N_bac"/>
    <property type="match status" value="1"/>
</dbReference>
<evidence type="ECO:0000313" key="7">
    <source>
        <dbReference type="Proteomes" id="UP000552241"/>
    </source>
</evidence>
<dbReference type="RefSeq" id="WP_182042886.1">
    <property type="nucleotide sequence ID" value="NZ_JACDZE010000001.1"/>
</dbReference>
<name>A0A838ZPG2_9FLAO</name>
<dbReference type="Proteomes" id="UP000552241">
    <property type="component" value="Unassembled WGS sequence"/>
</dbReference>
<dbReference type="InterPro" id="IPR014628">
    <property type="entry name" value="Man6P_isomerase_Firm_short"/>
</dbReference>
<keyword evidence="6" id="KW-0413">Isomerase</keyword>
<dbReference type="AlphaFoldDB" id="A0A838ZPG2"/>
<evidence type="ECO:0000256" key="2">
    <source>
        <dbReference type="ARBA" id="ARBA00022833"/>
    </source>
</evidence>